<evidence type="ECO:0000313" key="2">
    <source>
        <dbReference type="Proteomes" id="UP001633002"/>
    </source>
</evidence>
<proteinExistence type="predicted"/>
<comment type="caution">
    <text evidence="1">The sequence shown here is derived from an EMBL/GenBank/DDBJ whole genome shotgun (WGS) entry which is preliminary data.</text>
</comment>
<sequence>MLEMDSLAPMLTEFVELANRYEGWAGTMCVGPPMLHAGSFQDPAWLDFYVVDVFILDDSVQKNLTNHIYQALHPRTFDRMKTAKKDDNYLNSVLLLVLDEFRFHRHDMMSFVEANWQPAQAQEPFGKMTAYWGTMDTRDEAFIWR</sequence>
<dbReference type="AlphaFoldDB" id="A0ABD3GMP4"/>
<reference evidence="1 2" key="1">
    <citation type="submission" date="2024-09" db="EMBL/GenBank/DDBJ databases">
        <title>Chromosome-scale assembly of Riccia sorocarpa.</title>
        <authorList>
            <person name="Paukszto L."/>
        </authorList>
    </citation>
    <scope>NUCLEOTIDE SEQUENCE [LARGE SCALE GENOMIC DNA]</scope>
    <source>
        <strain evidence="1">LP-2024</strain>
        <tissue evidence="1">Aerial parts of the thallus</tissue>
    </source>
</reference>
<protein>
    <submittedName>
        <fullName evidence="1">Uncharacterized protein</fullName>
    </submittedName>
</protein>
<name>A0ABD3GMP4_9MARC</name>
<keyword evidence="2" id="KW-1185">Reference proteome</keyword>
<evidence type="ECO:0000313" key="1">
    <source>
        <dbReference type="EMBL" id="KAL3679926.1"/>
    </source>
</evidence>
<dbReference type="Proteomes" id="UP001633002">
    <property type="component" value="Unassembled WGS sequence"/>
</dbReference>
<gene>
    <name evidence="1" type="ORF">R1sor_022882</name>
</gene>
<dbReference type="EMBL" id="JBJQOH010000007">
    <property type="protein sequence ID" value="KAL3679926.1"/>
    <property type="molecule type" value="Genomic_DNA"/>
</dbReference>
<organism evidence="1 2">
    <name type="scientific">Riccia sorocarpa</name>
    <dbReference type="NCBI Taxonomy" id="122646"/>
    <lineage>
        <taxon>Eukaryota</taxon>
        <taxon>Viridiplantae</taxon>
        <taxon>Streptophyta</taxon>
        <taxon>Embryophyta</taxon>
        <taxon>Marchantiophyta</taxon>
        <taxon>Marchantiopsida</taxon>
        <taxon>Marchantiidae</taxon>
        <taxon>Marchantiales</taxon>
        <taxon>Ricciaceae</taxon>
        <taxon>Riccia</taxon>
    </lineage>
</organism>
<accession>A0ABD3GMP4</accession>